<sequence>MPRTLGLPEPCAPPRLCDSPSGPNRRPKKSAGHRDGRIAPHPQTTAAFPLGITARCAGQDRACDNVEEVIGAWRERALIAEPRERLYQREQIVAINVGPRHARGLGTEFPMDKTIKAGRCAAGLIAFPVPGSRRPERVVYGPDGLDPVEWAVPKA</sequence>
<dbReference type="EMBL" id="BMMM01000003">
    <property type="protein sequence ID" value="GGN59908.1"/>
    <property type="molecule type" value="Genomic_DNA"/>
</dbReference>
<proteinExistence type="predicted"/>
<protein>
    <submittedName>
        <fullName evidence="2">Uncharacterized protein</fullName>
    </submittedName>
</protein>
<organism evidence="2 3">
    <name type="scientific">Streptomyces albiflavescens</name>
    <dbReference type="NCBI Taxonomy" id="1623582"/>
    <lineage>
        <taxon>Bacteria</taxon>
        <taxon>Bacillati</taxon>
        <taxon>Actinomycetota</taxon>
        <taxon>Actinomycetes</taxon>
        <taxon>Kitasatosporales</taxon>
        <taxon>Streptomycetaceae</taxon>
        <taxon>Streptomyces</taxon>
    </lineage>
</organism>
<feature type="region of interest" description="Disordered" evidence="1">
    <location>
        <begin position="1"/>
        <end position="44"/>
    </location>
</feature>
<dbReference type="AlphaFoldDB" id="A0A917XZS0"/>
<evidence type="ECO:0000313" key="3">
    <source>
        <dbReference type="Proteomes" id="UP000600365"/>
    </source>
</evidence>
<name>A0A917XZS0_9ACTN</name>
<evidence type="ECO:0000313" key="2">
    <source>
        <dbReference type="EMBL" id="GGN59908.1"/>
    </source>
</evidence>
<accession>A0A917XZS0</accession>
<dbReference type="Proteomes" id="UP000600365">
    <property type="component" value="Unassembled WGS sequence"/>
</dbReference>
<gene>
    <name evidence="2" type="ORF">GCM10011579_024520</name>
</gene>
<reference evidence="2 3" key="1">
    <citation type="journal article" date="2014" name="Int. J. Syst. Evol. Microbiol.">
        <title>Complete genome sequence of Corynebacterium casei LMG S-19264T (=DSM 44701T), isolated from a smear-ripened cheese.</title>
        <authorList>
            <consortium name="US DOE Joint Genome Institute (JGI-PGF)"/>
            <person name="Walter F."/>
            <person name="Albersmeier A."/>
            <person name="Kalinowski J."/>
            <person name="Ruckert C."/>
        </authorList>
    </citation>
    <scope>NUCLEOTIDE SEQUENCE [LARGE SCALE GENOMIC DNA]</scope>
    <source>
        <strain evidence="2 3">CGMCC 4.7111</strain>
    </source>
</reference>
<keyword evidence="3" id="KW-1185">Reference proteome</keyword>
<comment type="caution">
    <text evidence="2">The sequence shown here is derived from an EMBL/GenBank/DDBJ whole genome shotgun (WGS) entry which is preliminary data.</text>
</comment>
<evidence type="ECO:0000256" key="1">
    <source>
        <dbReference type="SAM" id="MobiDB-lite"/>
    </source>
</evidence>